<dbReference type="GO" id="GO:0003676">
    <property type="term" value="F:nucleic acid binding"/>
    <property type="evidence" value="ECO:0007669"/>
    <property type="project" value="InterPro"/>
</dbReference>
<feature type="domain" description="YCII-related" evidence="2">
    <location>
        <begin position="1"/>
        <end position="85"/>
    </location>
</feature>
<dbReference type="RefSeq" id="WP_066659438.1">
    <property type="nucleotide sequence ID" value="NZ_CBCSCL010000037.1"/>
</dbReference>
<dbReference type="KEGG" id="bfz:BAU07_15765"/>
<dbReference type="InterPro" id="IPR051807">
    <property type="entry name" value="Sec-metab_biosynth-assoc"/>
</dbReference>
<proteinExistence type="inferred from homology"/>
<comment type="similarity">
    <text evidence="1">Belongs to the YciI family.</text>
</comment>
<name>A0A193GEZ2_9BORD</name>
<reference evidence="3 4" key="1">
    <citation type="submission" date="2016-06" db="EMBL/GenBank/DDBJ databases">
        <title>Complete genome sequences of Bordetella bronchialis and Bordetella flabilis.</title>
        <authorList>
            <person name="LiPuma J.J."/>
            <person name="Spilker T."/>
        </authorList>
    </citation>
    <scope>NUCLEOTIDE SEQUENCE [LARGE SCALE GENOMIC DNA]</scope>
    <source>
        <strain evidence="3 4">AU10664</strain>
    </source>
</reference>
<organism evidence="3 4">
    <name type="scientific">Bordetella flabilis</name>
    <dbReference type="NCBI Taxonomy" id="463014"/>
    <lineage>
        <taxon>Bacteria</taxon>
        <taxon>Pseudomonadati</taxon>
        <taxon>Pseudomonadota</taxon>
        <taxon>Betaproteobacteria</taxon>
        <taxon>Burkholderiales</taxon>
        <taxon>Alcaligenaceae</taxon>
        <taxon>Bordetella</taxon>
    </lineage>
</organism>
<dbReference type="PANTHER" id="PTHR33606:SF3">
    <property type="entry name" value="PROTEIN YCII"/>
    <property type="match status" value="1"/>
</dbReference>
<evidence type="ECO:0000313" key="3">
    <source>
        <dbReference type="EMBL" id="ANN78370.1"/>
    </source>
</evidence>
<keyword evidence="4" id="KW-1185">Reference proteome</keyword>
<dbReference type="Pfam" id="PF03795">
    <property type="entry name" value="YCII"/>
    <property type="match status" value="1"/>
</dbReference>
<dbReference type="STRING" id="463014.BAU07_15765"/>
<dbReference type="SUPFAM" id="SSF54909">
    <property type="entry name" value="Dimeric alpha+beta barrel"/>
    <property type="match status" value="1"/>
</dbReference>
<protein>
    <recommendedName>
        <fullName evidence="2">YCII-related domain-containing protein</fullName>
    </recommendedName>
</protein>
<accession>A0A193GEZ2</accession>
<dbReference type="InterPro" id="IPR011008">
    <property type="entry name" value="Dimeric_a/b-barrel"/>
</dbReference>
<evidence type="ECO:0000259" key="2">
    <source>
        <dbReference type="Pfam" id="PF03795"/>
    </source>
</evidence>
<dbReference type="PANTHER" id="PTHR33606">
    <property type="entry name" value="PROTEIN YCII"/>
    <property type="match status" value="1"/>
</dbReference>
<dbReference type="PROSITE" id="PS01070">
    <property type="entry name" value="NUCLEASE_NON_SPEC"/>
    <property type="match status" value="1"/>
</dbReference>
<dbReference type="AlphaFoldDB" id="A0A193GEZ2"/>
<dbReference type="InterPro" id="IPR005545">
    <property type="entry name" value="YCII"/>
</dbReference>
<dbReference type="GO" id="GO:0016787">
    <property type="term" value="F:hydrolase activity"/>
    <property type="evidence" value="ECO:0007669"/>
    <property type="project" value="InterPro"/>
</dbReference>
<gene>
    <name evidence="3" type="ORF">BAU07_15765</name>
</gene>
<dbReference type="NCBIfam" id="NF009508">
    <property type="entry name" value="PRK12866.1"/>
    <property type="match status" value="1"/>
</dbReference>
<dbReference type="EMBL" id="CP016172">
    <property type="protein sequence ID" value="ANN78370.1"/>
    <property type="molecule type" value="Genomic_DNA"/>
</dbReference>
<sequence>MHYLLSYELAPDYLARRGPYREVHLALAWQASDRGHIVLAGAAGDPVDSALLVFQADTPAVAEDFARSDPYVINGLVTRWTVKPWHTVVGGGAATPVRPESASR</sequence>
<dbReference type="GO" id="GO:0046872">
    <property type="term" value="F:metal ion binding"/>
    <property type="evidence" value="ECO:0007669"/>
    <property type="project" value="InterPro"/>
</dbReference>
<dbReference type="InterPro" id="IPR018524">
    <property type="entry name" value="DNA/RNA_endonuclease_AS"/>
</dbReference>
<evidence type="ECO:0000256" key="1">
    <source>
        <dbReference type="ARBA" id="ARBA00007689"/>
    </source>
</evidence>
<dbReference type="OrthoDB" id="70894at2"/>
<dbReference type="Gene3D" id="3.30.70.1060">
    <property type="entry name" value="Dimeric alpha+beta barrel"/>
    <property type="match status" value="1"/>
</dbReference>
<evidence type="ECO:0000313" key="4">
    <source>
        <dbReference type="Proteomes" id="UP000091926"/>
    </source>
</evidence>
<dbReference type="Proteomes" id="UP000091926">
    <property type="component" value="Chromosome"/>
</dbReference>